<dbReference type="Proteomes" id="UP001430701">
    <property type="component" value="Unassembled WGS sequence"/>
</dbReference>
<reference evidence="2" key="1">
    <citation type="submission" date="2021-11" db="EMBL/GenBank/DDBJ databases">
        <title>Genome sequence of Xylella taiwanensis PLS432.</title>
        <authorList>
            <person name="Weng L.-W."/>
            <person name="Su C.-C."/>
            <person name="Tsai C.-W."/>
            <person name="Kuo C.-H."/>
        </authorList>
    </citation>
    <scope>NUCLEOTIDE SEQUENCE</scope>
    <source>
        <strain evidence="2">PLS432</strain>
    </source>
</reference>
<evidence type="ECO:0000313" key="2">
    <source>
        <dbReference type="EMBL" id="MCD8474145.1"/>
    </source>
</evidence>
<organism evidence="2 3">
    <name type="scientific">Xylella taiwanensis</name>
    <dbReference type="NCBI Taxonomy" id="1444770"/>
    <lineage>
        <taxon>Bacteria</taxon>
        <taxon>Pseudomonadati</taxon>
        <taxon>Pseudomonadota</taxon>
        <taxon>Gammaproteobacteria</taxon>
        <taxon>Lysobacterales</taxon>
        <taxon>Lysobacteraceae</taxon>
        <taxon>Xylella</taxon>
    </lineage>
</organism>
<accession>A0ABS8TZJ3</accession>
<keyword evidence="2" id="KW-0540">Nuclease</keyword>
<gene>
    <name evidence="2" type="ORF">LPH55_11925</name>
</gene>
<feature type="domain" description="Type VII secretion system protein EssD-like" evidence="1">
    <location>
        <begin position="14"/>
        <end position="88"/>
    </location>
</feature>
<protein>
    <submittedName>
        <fullName evidence="2">DNA/RNA non-specific endonuclease</fullName>
    </submittedName>
</protein>
<keyword evidence="2" id="KW-0378">Hydrolase</keyword>
<keyword evidence="3" id="KW-1185">Reference proteome</keyword>
<dbReference type="Pfam" id="PF13930">
    <property type="entry name" value="Endonuclea_NS_2"/>
    <property type="match status" value="1"/>
</dbReference>
<proteinExistence type="predicted"/>
<evidence type="ECO:0000259" key="1">
    <source>
        <dbReference type="Pfam" id="PF13930"/>
    </source>
</evidence>
<dbReference type="InterPro" id="IPR044925">
    <property type="entry name" value="His-Me_finger_sf"/>
</dbReference>
<comment type="caution">
    <text evidence="2">The sequence shown here is derived from an EMBL/GenBank/DDBJ whole genome shotgun (WGS) entry which is preliminary data.</text>
</comment>
<dbReference type="InterPro" id="IPR044927">
    <property type="entry name" value="Endonuclea_NS_2"/>
</dbReference>
<dbReference type="Gene3D" id="3.40.570.10">
    <property type="entry name" value="Extracellular Endonuclease, subunit A"/>
    <property type="match status" value="1"/>
</dbReference>
<dbReference type="SUPFAM" id="SSF54060">
    <property type="entry name" value="His-Me finger endonucleases"/>
    <property type="match status" value="1"/>
</dbReference>
<sequence length="103" mass="11324">MQRPRFTGCHSGLPGDEGGHLIASSLGGAGDKINLVPQAKILNRSDWKEMENMFRQALQDGKSVNVNIDVYYPVNGGVRPNKFVVKAERLTGKKFQGHLTNES</sequence>
<dbReference type="GO" id="GO:0004519">
    <property type="term" value="F:endonuclease activity"/>
    <property type="evidence" value="ECO:0007669"/>
    <property type="project" value="UniProtKB-KW"/>
</dbReference>
<name>A0ABS8TZJ3_9GAMM</name>
<dbReference type="EMBL" id="JAJPPU010000004">
    <property type="protein sequence ID" value="MCD8474145.1"/>
    <property type="molecule type" value="Genomic_DNA"/>
</dbReference>
<evidence type="ECO:0000313" key="3">
    <source>
        <dbReference type="Proteomes" id="UP001430701"/>
    </source>
</evidence>
<keyword evidence="2" id="KW-0255">Endonuclease</keyword>
<dbReference type="InterPro" id="IPR044929">
    <property type="entry name" value="DNA/RNA_non-sp_Endonuclease_sf"/>
</dbReference>